<comment type="subcellular location">
    <subcellularLocation>
        <location evidence="8">Cytoplasm</location>
    </subcellularLocation>
</comment>
<keyword evidence="3 8" id="KW-0808">Transferase</keyword>
<comment type="function">
    <text evidence="8">Catalyzes the methylthiolation of an aspartic acid residue of ribosomal protein uS12.</text>
</comment>
<dbReference type="GO" id="GO:0103039">
    <property type="term" value="F:protein methylthiotransferase activity"/>
    <property type="evidence" value="ECO:0007669"/>
    <property type="project" value="UniProtKB-EC"/>
</dbReference>
<dbReference type="GO" id="GO:0005840">
    <property type="term" value="C:ribosome"/>
    <property type="evidence" value="ECO:0007669"/>
    <property type="project" value="UniProtKB-KW"/>
</dbReference>
<dbReference type="HAMAP" id="MF_01865">
    <property type="entry name" value="MTTase_RimO"/>
    <property type="match status" value="1"/>
</dbReference>
<dbReference type="Gene3D" id="2.40.50.140">
    <property type="entry name" value="Nucleic acid-binding proteins"/>
    <property type="match status" value="1"/>
</dbReference>
<feature type="domain" description="TRAM" evidence="9">
    <location>
        <begin position="367"/>
        <end position="433"/>
    </location>
</feature>
<dbReference type="SFLD" id="SFLDG01061">
    <property type="entry name" value="methylthiotransferase"/>
    <property type="match status" value="1"/>
</dbReference>
<feature type="binding site" evidence="8">
    <location>
        <position position="154"/>
    </location>
    <ligand>
        <name>[4Fe-4S] cluster</name>
        <dbReference type="ChEBI" id="CHEBI:49883"/>
        <label>2</label>
        <note>4Fe-4S-S-AdoMet</note>
    </ligand>
</feature>
<dbReference type="NCBIfam" id="TIGR00089">
    <property type="entry name" value="MiaB/RimO family radical SAM methylthiotransferase"/>
    <property type="match status" value="1"/>
</dbReference>
<gene>
    <name evidence="8" type="primary">rimO</name>
    <name evidence="12" type="ORF">PJIAN_4893</name>
</gene>
<dbReference type="InterPro" id="IPR002792">
    <property type="entry name" value="TRAM_dom"/>
</dbReference>
<dbReference type="STRING" id="681398.PJIAN_4893"/>
<comment type="similarity">
    <text evidence="8">Belongs to the methylthiotransferase family. RimO subfamily.</text>
</comment>
<dbReference type="SUPFAM" id="SSF102114">
    <property type="entry name" value="Radical SAM enzymes"/>
    <property type="match status" value="1"/>
</dbReference>
<feature type="binding site" evidence="8">
    <location>
        <position position="52"/>
    </location>
    <ligand>
        <name>[4Fe-4S] cluster</name>
        <dbReference type="ChEBI" id="CHEBI:49883"/>
        <label>1</label>
    </ligand>
</feature>
<comment type="caution">
    <text evidence="12">The sequence shown here is derived from an EMBL/GenBank/DDBJ whole genome shotgun (WGS) entry which is preliminary data.</text>
</comment>
<dbReference type="SFLD" id="SFLDF00274">
    <property type="entry name" value="ribosomal_protein_S12_methylth"/>
    <property type="match status" value="1"/>
</dbReference>
<protein>
    <recommendedName>
        <fullName evidence="8">Ribosomal protein uS12 methylthiotransferase RimO</fullName>
        <shortName evidence="8">uS12 MTTase</shortName>
        <shortName evidence="8">uS12 methylthiotransferase</shortName>
        <ecNumber evidence="8">2.8.4.4</ecNumber>
    </recommendedName>
    <alternativeName>
        <fullName evidence="8">Ribosomal protein uS12 (aspartate-C(3))-methylthiotransferase</fullName>
    </alternativeName>
    <alternativeName>
        <fullName evidence="8">Ribosome maturation factor RimO</fullName>
    </alternativeName>
</protein>
<dbReference type="SFLD" id="SFLDG01082">
    <property type="entry name" value="B12-binding_domain_containing"/>
    <property type="match status" value="1"/>
</dbReference>
<dbReference type="InterPro" id="IPR007197">
    <property type="entry name" value="rSAM"/>
</dbReference>
<keyword evidence="12" id="KW-0687">Ribonucleoprotein</keyword>
<feature type="domain" description="MTTase N-terminal" evidence="10">
    <location>
        <begin position="5"/>
        <end position="123"/>
    </location>
</feature>
<dbReference type="Pfam" id="PF00919">
    <property type="entry name" value="UPF0004"/>
    <property type="match status" value="1"/>
</dbReference>
<dbReference type="InterPro" id="IPR012340">
    <property type="entry name" value="NA-bd_OB-fold"/>
</dbReference>
<evidence type="ECO:0000256" key="4">
    <source>
        <dbReference type="ARBA" id="ARBA00022691"/>
    </source>
</evidence>
<evidence type="ECO:0000256" key="6">
    <source>
        <dbReference type="ARBA" id="ARBA00023004"/>
    </source>
</evidence>
<dbReference type="EMBL" id="BDCR01000004">
    <property type="protein sequence ID" value="GAT64343.1"/>
    <property type="molecule type" value="Genomic_DNA"/>
</dbReference>
<comment type="catalytic activity">
    <reaction evidence="8">
        <text>L-aspartate(89)-[ribosomal protein uS12]-hydrogen + (sulfur carrier)-SH + AH2 + 2 S-adenosyl-L-methionine = 3-methylsulfanyl-L-aspartate(89)-[ribosomal protein uS12]-hydrogen + (sulfur carrier)-H + 5'-deoxyadenosine + L-methionine + A + S-adenosyl-L-homocysteine + 2 H(+)</text>
        <dbReference type="Rhea" id="RHEA:37087"/>
        <dbReference type="Rhea" id="RHEA-COMP:10460"/>
        <dbReference type="Rhea" id="RHEA-COMP:10461"/>
        <dbReference type="Rhea" id="RHEA-COMP:14737"/>
        <dbReference type="Rhea" id="RHEA-COMP:14739"/>
        <dbReference type="ChEBI" id="CHEBI:13193"/>
        <dbReference type="ChEBI" id="CHEBI:15378"/>
        <dbReference type="ChEBI" id="CHEBI:17319"/>
        <dbReference type="ChEBI" id="CHEBI:17499"/>
        <dbReference type="ChEBI" id="CHEBI:29917"/>
        <dbReference type="ChEBI" id="CHEBI:29961"/>
        <dbReference type="ChEBI" id="CHEBI:57844"/>
        <dbReference type="ChEBI" id="CHEBI:57856"/>
        <dbReference type="ChEBI" id="CHEBI:59789"/>
        <dbReference type="ChEBI" id="CHEBI:64428"/>
        <dbReference type="ChEBI" id="CHEBI:73599"/>
        <dbReference type="EC" id="2.8.4.4"/>
    </reaction>
</comment>
<dbReference type="InterPro" id="IPR020612">
    <property type="entry name" value="Methylthiotransferase_CS"/>
</dbReference>
<dbReference type="Pfam" id="PF18693">
    <property type="entry name" value="TRAM_2"/>
    <property type="match status" value="1"/>
</dbReference>
<dbReference type="GO" id="GO:0035599">
    <property type="term" value="F:aspartic acid methylthiotransferase activity"/>
    <property type="evidence" value="ECO:0007669"/>
    <property type="project" value="TreeGrafter"/>
</dbReference>
<dbReference type="InterPro" id="IPR006638">
    <property type="entry name" value="Elp3/MiaA/NifB-like_rSAM"/>
</dbReference>
<comment type="cofactor">
    <cofactor evidence="8">
        <name>[4Fe-4S] cluster</name>
        <dbReference type="ChEBI" id="CHEBI:49883"/>
    </cofactor>
    <text evidence="8">Binds 2 [4Fe-4S] clusters. One cluster is coordinated with 3 cysteines and an exchangeable S-adenosyl-L-methionine.</text>
</comment>
<feature type="binding site" evidence="8">
    <location>
        <position position="14"/>
    </location>
    <ligand>
        <name>[4Fe-4S] cluster</name>
        <dbReference type="ChEBI" id="CHEBI:49883"/>
        <label>1</label>
    </ligand>
</feature>
<keyword evidence="12" id="KW-0689">Ribosomal protein</keyword>
<dbReference type="AlphaFoldDB" id="A0A161M6L0"/>
<feature type="binding site" evidence="8">
    <location>
        <position position="151"/>
    </location>
    <ligand>
        <name>[4Fe-4S] cluster</name>
        <dbReference type="ChEBI" id="CHEBI:49883"/>
        <label>2</label>
        <note>4Fe-4S-S-AdoMet</note>
    </ligand>
</feature>
<dbReference type="GO" id="GO:0005829">
    <property type="term" value="C:cytosol"/>
    <property type="evidence" value="ECO:0007669"/>
    <property type="project" value="TreeGrafter"/>
</dbReference>
<feature type="binding site" evidence="8">
    <location>
        <position position="147"/>
    </location>
    <ligand>
        <name>[4Fe-4S] cluster</name>
        <dbReference type="ChEBI" id="CHEBI:49883"/>
        <label>2</label>
        <note>4Fe-4S-S-AdoMet</note>
    </ligand>
</feature>
<dbReference type="NCBIfam" id="TIGR01125">
    <property type="entry name" value="30S ribosomal protein S12 methylthiotransferase RimO"/>
    <property type="match status" value="1"/>
</dbReference>
<dbReference type="SMART" id="SM00729">
    <property type="entry name" value="Elp3"/>
    <property type="match status" value="1"/>
</dbReference>
<dbReference type="InterPro" id="IPR058240">
    <property type="entry name" value="rSAM_sf"/>
</dbReference>
<proteinExistence type="inferred from homology"/>
<dbReference type="InterPro" id="IPR013848">
    <property type="entry name" value="Methylthiotransferase_N"/>
</dbReference>
<keyword evidence="5 8" id="KW-0479">Metal-binding</keyword>
<reference evidence="13" key="1">
    <citation type="submission" date="2016-04" db="EMBL/GenBank/DDBJ databases">
        <title>Draft genome sequence of Paludibacter jiangxiensis strain NM7.</title>
        <authorList>
            <person name="Qiu Y."/>
            <person name="Matsuura N."/>
            <person name="Ohashi A."/>
            <person name="Tourlousse M.D."/>
            <person name="Sekiguchi Y."/>
        </authorList>
    </citation>
    <scope>NUCLEOTIDE SEQUENCE [LARGE SCALE GENOMIC DNA]</scope>
    <source>
        <strain evidence="13">NM7</strain>
    </source>
</reference>
<sequence length="439" mass="50959">MKKSNLVDIITMGCSKNLVDTEHVMRQLESNGYRVKHDSNNPEGGIVIINTCGFIGDAKEESINTILQFAELKQAKKIDKLIVMGCLSQRYLEELKLELPEVDHFYGKFDFKSIINDLGKAYRPDLELERTLTTPPHYAYVKISEGCDRTCSYCAIPIITGKHQSRPIEEIVDEGKWLVSQGVKEFQLIAQDLSYYGYDLYKKSKLAELTQRLSDIKGVEWIRLHYAYPAHFPFDILPVIHERDNVCNYLDIALQHSSDHMLKLMRRNVTTAETKDLLARIRSEVPGIHLRTTLLVGHPEETEEDVEQLKEFVREQQFERLGVFAYSHEESTYAHKHYKDNIPDEVKQQRVDDIMELQRPISAKHNEKKVGQTFKVIIDREENEYYVGRTEFDSPEVDPEVLISKKHKVKTGHFYPVKITTFDDYDLFGEISNPQQDEQ</sequence>
<keyword evidence="1 8" id="KW-0004">4Fe-4S</keyword>
<keyword evidence="13" id="KW-1185">Reference proteome</keyword>
<dbReference type="FunFam" id="2.40.50.140:FF:000210">
    <property type="entry name" value="Ribosomal protein S12 methylthiotransferase RimO"/>
    <property type="match status" value="1"/>
</dbReference>
<dbReference type="CDD" id="cd01335">
    <property type="entry name" value="Radical_SAM"/>
    <property type="match status" value="1"/>
</dbReference>
<dbReference type="InterPro" id="IPR038135">
    <property type="entry name" value="Methylthiotransferase_N_sf"/>
</dbReference>
<evidence type="ECO:0000259" key="10">
    <source>
        <dbReference type="PROSITE" id="PS51449"/>
    </source>
</evidence>
<keyword evidence="4 8" id="KW-0949">S-adenosyl-L-methionine</keyword>
<dbReference type="PROSITE" id="PS51918">
    <property type="entry name" value="RADICAL_SAM"/>
    <property type="match status" value="1"/>
</dbReference>
<keyword evidence="7 8" id="KW-0411">Iron-sulfur</keyword>
<dbReference type="InterPro" id="IPR005839">
    <property type="entry name" value="Methylthiotransferase"/>
</dbReference>
<evidence type="ECO:0000313" key="12">
    <source>
        <dbReference type="EMBL" id="GAT64343.1"/>
    </source>
</evidence>
<dbReference type="GO" id="GO:0046872">
    <property type="term" value="F:metal ion binding"/>
    <property type="evidence" value="ECO:0007669"/>
    <property type="project" value="UniProtKB-KW"/>
</dbReference>
<dbReference type="Gene3D" id="3.80.30.20">
    <property type="entry name" value="tm_1862 like domain"/>
    <property type="match status" value="1"/>
</dbReference>
<dbReference type="FunFam" id="3.80.30.20:FF:000001">
    <property type="entry name" value="tRNA-2-methylthio-N(6)-dimethylallyladenosine synthase 2"/>
    <property type="match status" value="1"/>
</dbReference>
<dbReference type="InterPro" id="IPR023404">
    <property type="entry name" value="rSAM_horseshoe"/>
</dbReference>
<dbReference type="GO" id="GO:0051539">
    <property type="term" value="F:4 iron, 4 sulfur cluster binding"/>
    <property type="evidence" value="ECO:0007669"/>
    <property type="project" value="UniProtKB-UniRule"/>
</dbReference>
<dbReference type="PANTHER" id="PTHR43837">
    <property type="entry name" value="RIBOSOMAL PROTEIN S12 METHYLTHIOTRANSFERASE RIMO"/>
    <property type="match status" value="1"/>
</dbReference>
<dbReference type="SFLD" id="SFLDS00029">
    <property type="entry name" value="Radical_SAM"/>
    <property type="match status" value="1"/>
</dbReference>
<evidence type="ECO:0000256" key="1">
    <source>
        <dbReference type="ARBA" id="ARBA00022485"/>
    </source>
</evidence>
<evidence type="ECO:0000313" key="13">
    <source>
        <dbReference type="Proteomes" id="UP000076586"/>
    </source>
</evidence>
<evidence type="ECO:0000256" key="7">
    <source>
        <dbReference type="ARBA" id="ARBA00023014"/>
    </source>
</evidence>
<dbReference type="RefSeq" id="WP_068706347.1">
    <property type="nucleotide sequence ID" value="NZ_BDCR01000004.1"/>
</dbReference>
<dbReference type="OrthoDB" id="9805215at2"/>
<accession>A0A161M6L0</accession>
<dbReference type="Pfam" id="PF04055">
    <property type="entry name" value="Radical_SAM"/>
    <property type="match status" value="1"/>
</dbReference>
<keyword evidence="6 8" id="KW-0408">Iron</keyword>
<evidence type="ECO:0000259" key="11">
    <source>
        <dbReference type="PROSITE" id="PS51918"/>
    </source>
</evidence>
<reference evidence="13" key="2">
    <citation type="journal article" date="2017" name="Genome Announc.">
        <title>Draft genome sequence of Paludibacter jiangxiensis NM7(T), a propionate-producing fermentative bacterium.</title>
        <authorList>
            <person name="Qiu Y.-L."/>
            <person name="Tourlousse D.M."/>
            <person name="Matsuura N."/>
            <person name="Ohashi A."/>
            <person name="Sekiguchi Y."/>
        </authorList>
    </citation>
    <scope>NUCLEOTIDE SEQUENCE [LARGE SCALE GENOMIC DNA]</scope>
    <source>
        <strain evidence="13">NM7</strain>
    </source>
</reference>
<evidence type="ECO:0000256" key="5">
    <source>
        <dbReference type="ARBA" id="ARBA00022723"/>
    </source>
</evidence>
<name>A0A161M6L0_9BACT</name>
<evidence type="ECO:0000256" key="8">
    <source>
        <dbReference type="HAMAP-Rule" id="MF_01865"/>
    </source>
</evidence>
<keyword evidence="2 8" id="KW-0963">Cytoplasm</keyword>
<feature type="binding site" evidence="8">
    <location>
        <position position="86"/>
    </location>
    <ligand>
        <name>[4Fe-4S] cluster</name>
        <dbReference type="ChEBI" id="CHEBI:49883"/>
        <label>1</label>
    </ligand>
</feature>
<dbReference type="PROSITE" id="PS01278">
    <property type="entry name" value="MTTASE_RADICAL"/>
    <property type="match status" value="1"/>
</dbReference>
<dbReference type="PROSITE" id="PS50926">
    <property type="entry name" value="TRAM"/>
    <property type="match status" value="1"/>
</dbReference>
<evidence type="ECO:0000256" key="3">
    <source>
        <dbReference type="ARBA" id="ARBA00022679"/>
    </source>
</evidence>
<evidence type="ECO:0000256" key="2">
    <source>
        <dbReference type="ARBA" id="ARBA00022490"/>
    </source>
</evidence>
<dbReference type="PANTHER" id="PTHR43837:SF1">
    <property type="entry name" value="RIBOSOMAL PROTEIN US12 METHYLTHIOTRANSFERASE RIMO"/>
    <property type="match status" value="1"/>
</dbReference>
<dbReference type="InterPro" id="IPR005840">
    <property type="entry name" value="Ribosomal_uS12_MeSTrfase_RimO"/>
</dbReference>
<evidence type="ECO:0000259" key="9">
    <source>
        <dbReference type="PROSITE" id="PS50926"/>
    </source>
</evidence>
<dbReference type="Proteomes" id="UP000076586">
    <property type="component" value="Unassembled WGS sequence"/>
</dbReference>
<dbReference type="EC" id="2.8.4.4" evidence="8"/>
<dbReference type="PROSITE" id="PS51449">
    <property type="entry name" value="MTTASE_N"/>
    <property type="match status" value="1"/>
</dbReference>
<feature type="domain" description="Radical SAM core" evidence="11">
    <location>
        <begin position="133"/>
        <end position="364"/>
    </location>
</feature>
<dbReference type="Gene3D" id="3.40.50.12160">
    <property type="entry name" value="Methylthiotransferase, N-terminal domain"/>
    <property type="match status" value="1"/>
</dbReference>
<organism evidence="12 13">
    <name type="scientific">Paludibacter jiangxiensis</name>
    <dbReference type="NCBI Taxonomy" id="681398"/>
    <lineage>
        <taxon>Bacteria</taxon>
        <taxon>Pseudomonadati</taxon>
        <taxon>Bacteroidota</taxon>
        <taxon>Bacteroidia</taxon>
        <taxon>Bacteroidales</taxon>
        <taxon>Paludibacteraceae</taxon>
        <taxon>Paludibacter</taxon>
    </lineage>
</organism>
<dbReference type="GO" id="GO:0006400">
    <property type="term" value="P:tRNA modification"/>
    <property type="evidence" value="ECO:0007669"/>
    <property type="project" value="InterPro"/>
</dbReference>